<keyword evidence="1 3" id="KW-0489">Methyltransferase</keyword>
<reference evidence="3" key="1">
    <citation type="submission" date="2021-01" db="EMBL/GenBank/DDBJ databases">
        <title>Modified the classification status of verrucomicrobia.</title>
        <authorList>
            <person name="Feng X."/>
        </authorList>
    </citation>
    <scope>NUCLEOTIDE SEQUENCE</scope>
    <source>
        <strain evidence="3">KCTC 13126</strain>
    </source>
</reference>
<dbReference type="GO" id="GO:0008168">
    <property type="term" value="F:methyltransferase activity"/>
    <property type="evidence" value="ECO:0007669"/>
    <property type="project" value="UniProtKB-KW"/>
</dbReference>
<gene>
    <name evidence="3" type="ORF">JIN87_25870</name>
</gene>
<dbReference type="Proteomes" id="UP000617628">
    <property type="component" value="Unassembled WGS sequence"/>
</dbReference>
<dbReference type="Pfam" id="PF03602">
    <property type="entry name" value="Cons_hypoth95"/>
    <property type="match status" value="1"/>
</dbReference>
<dbReference type="PANTHER" id="PTHR43542:SF1">
    <property type="entry name" value="METHYLTRANSFERASE"/>
    <property type="match status" value="1"/>
</dbReference>
<keyword evidence="2" id="KW-0808">Transferase</keyword>
<dbReference type="InterPro" id="IPR029063">
    <property type="entry name" value="SAM-dependent_MTases_sf"/>
</dbReference>
<dbReference type="PIRSF" id="PIRSF004553">
    <property type="entry name" value="CHP00095"/>
    <property type="match status" value="1"/>
</dbReference>
<dbReference type="InterPro" id="IPR004398">
    <property type="entry name" value="RNA_MeTrfase_RsmD"/>
</dbReference>
<dbReference type="RefSeq" id="WP_200359203.1">
    <property type="nucleotide sequence ID" value="NZ_JAENIL010000082.1"/>
</dbReference>
<comment type="caution">
    <text evidence="3">The sequence shown here is derived from an EMBL/GenBank/DDBJ whole genome shotgun (WGS) entry which is preliminary data.</text>
</comment>
<organism evidence="3 4">
    <name type="scientific">Pelagicoccus mobilis</name>
    <dbReference type="NCBI Taxonomy" id="415221"/>
    <lineage>
        <taxon>Bacteria</taxon>
        <taxon>Pseudomonadati</taxon>
        <taxon>Verrucomicrobiota</taxon>
        <taxon>Opitutia</taxon>
        <taxon>Puniceicoccales</taxon>
        <taxon>Pelagicoccaceae</taxon>
        <taxon>Pelagicoccus</taxon>
    </lineage>
</organism>
<dbReference type="PROSITE" id="PS00092">
    <property type="entry name" value="N6_MTASE"/>
    <property type="match status" value="1"/>
</dbReference>
<evidence type="ECO:0000256" key="2">
    <source>
        <dbReference type="ARBA" id="ARBA00022679"/>
    </source>
</evidence>
<dbReference type="GO" id="GO:0003676">
    <property type="term" value="F:nucleic acid binding"/>
    <property type="evidence" value="ECO:0007669"/>
    <property type="project" value="InterPro"/>
</dbReference>
<dbReference type="InterPro" id="IPR002052">
    <property type="entry name" value="DNA_methylase_N6_adenine_CS"/>
</dbReference>
<evidence type="ECO:0000256" key="1">
    <source>
        <dbReference type="ARBA" id="ARBA00022603"/>
    </source>
</evidence>
<proteinExistence type="predicted"/>
<keyword evidence="4" id="KW-1185">Reference proteome</keyword>
<dbReference type="CDD" id="cd02440">
    <property type="entry name" value="AdoMet_MTases"/>
    <property type="match status" value="1"/>
</dbReference>
<dbReference type="EMBL" id="JAENIL010000082">
    <property type="protein sequence ID" value="MBK1880339.1"/>
    <property type="molecule type" value="Genomic_DNA"/>
</dbReference>
<sequence>MRISGGKARGVTLRVDKKAVHRPAMDKLRQSIFSSASAWVENQRVLDLFAGTGSYGLEALSRGSSHATFVELNKRATAMISDNVKIVAKSMQEKLDTAIATADATKWTPTSDTPYDLIFVDPPYDQIEQLAPKLFTLFDKALAHDGLVVFECPGQFEPAAQGWTLKKRLGKGIDQPTACLLRRA</sequence>
<dbReference type="SUPFAM" id="SSF53335">
    <property type="entry name" value="S-adenosyl-L-methionine-dependent methyltransferases"/>
    <property type="match status" value="1"/>
</dbReference>
<evidence type="ECO:0000313" key="3">
    <source>
        <dbReference type="EMBL" id="MBK1880339.1"/>
    </source>
</evidence>
<evidence type="ECO:0000313" key="4">
    <source>
        <dbReference type="Proteomes" id="UP000617628"/>
    </source>
</evidence>
<name>A0A934VUA3_9BACT</name>
<protein>
    <submittedName>
        <fullName evidence="3">RsmD family RNA methyltransferase</fullName>
    </submittedName>
</protein>
<dbReference type="PANTHER" id="PTHR43542">
    <property type="entry name" value="METHYLTRANSFERASE"/>
    <property type="match status" value="1"/>
</dbReference>
<dbReference type="Gene3D" id="3.40.50.150">
    <property type="entry name" value="Vaccinia Virus protein VP39"/>
    <property type="match status" value="1"/>
</dbReference>
<dbReference type="GO" id="GO:0031167">
    <property type="term" value="P:rRNA methylation"/>
    <property type="evidence" value="ECO:0007669"/>
    <property type="project" value="InterPro"/>
</dbReference>
<accession>A0A934VUA3</accession>
<dbReference type="AlphaFoldDB" id="A0A934VUA3"/>